<proteinExistence type="predicted"/>
<dbReference type="SUPFAM" id="SSF53098">
    <property type="entry name" value="Ribonuclease H-like"/>
    <property type="match status" value="1"/>
</dbReference>
<name>A0A9N9HAK3_FUNMO</name>
<keyword evidence="2" id="KW-1185">Reference proteome</keyword>
<dbReference type="GO" id="GO:0003676">
    <property type="term" value="F:nucleic acid binding"/>
    <property type="evidence" value="ECO:0007669"/>
    <property type="project" value="InterPro"/>
</dbReference>
<comment type="caution">
    <text evidence="1">The sequence shown here is derived from an EMBL/GenBank/DDBJ whole genome shotgun (WGS) entry which is preliminary data.</text>
</comment>
<sequence>MSQRPTTIMGASVKHSVPDESYPSIAVLCASMNAKAYRYYFSIRIQASRQAIISDLADGVSDYEIEIVRSTCKSIYANYEPTITFVVA</sequence>
<protein>
    <submittedName>
        <fullName evidence="1">3517_t:CDS:1</fullName>
    </submittedName>
</protein>
<accession>A0A9N9HAK3</accession>
<dbReference type="InterPro" id="IPR036397">
    <property type="entry name" value="RNaseH_sf"/>
</dbReference>
<dbReference type="Gene3D" id="3.30.420.10">
    <property type="entry name" value="Ribonuclease H-like superfamily/Ribonuclease H"/>
    <property type="match status" value="1"/>
</dbReference>
<gene>
    <name evidence="1" type="ORF">FMOSSE_LOCUS12460</name>
</gene>
<evidence type="ECO:0000313" key="1">
    <source>
        <dbReference type="EMBL" id="CAG8671996.1"/>
    </source>
</evidence>
<dbReference type="EMBL" id="CAJVPP010005937">
    <property type="protein sequence ID" value="CAG8671996.1"/>
    <property type="molecule type" value="Genomic_DNA"/>
</dbReference>
<dbReference type="PANTHER" id="PTHR22891">
    <property type="entry name" value="EUKARYOTIC TRANSLATION INITIATION FACTOR 2C"/>
    <property type="match status" value="1"/>
</dbReference>
<organism evidence="1 2">
    <name type="scientific">Funneliformis mosseae</name>
    <name type="common">Endomycorrhizal fungus</name>
    <name type="synonym">Glomus mosseae</name>
    <dbReference type="NCBI Taxonomy" id="27381"/>
    <lineage>
        <taxon>Eukaryota</taxon>
        <taxon>Fungi</taxon>
        <taxon>Fungi incertae sedis</taxon>
        <taxon>Mucoromycota</taxon>
        <taxon>Glomeromycotina</taxon>
        <taxon>Glomeromycetes</taxon>
        <taxon>Glomerales</taxon>
        <taxon>Glomeraceae</taxon>
        <taxon>Funneliformis</taxon>
    </lineage>
</organism>
<reference evidence="1" key="1">
    <citation type="submission" date="2021-06" db="EMBL/GenBank/DDBJ databases">
        <authorList>
            <person name="Kallberg Y."/>
            <person name="Tangrot J."/>
            <person name="Rosling A."/>
        </authorList>
    </citation>
    <scope>NUCLEOTIDE SEQUENCE</scope>
    <source>
        <strain evidence="1">87-6 pot B 2015</strain>
    </source>
</reference>
<dbReference type="AlphaFoldDB" id="A0A9N9HAK3"/>
<dbReference type="Proteomes" id="UP000789375">
    <property type="component" value="Unassembled WGS sequence"/>
</dbReference>
<dbReference type="InterPro" id="IPR012337">
    <property type="entry name" value="RNaseH-like_sf"/>
</dbReference>
<evidence type="ECO:0000313" key="2">
    <source>
        <dbReference type="Proteomes" id="UP000789375"/>
    </source>
</evidence>